<feature type="transmembrane region" description="Helical" evidence="5">
    <location>
        <begin position="1211"/>
        <end position="1231"/>
    </location>
</feature>
<reference evidence="8" key="1">
    <citation type="submission" date="2025-08" db="UniProtKB">
        <authorList>
            <consortium name="RefSeq"/>
        </authorList>
    </citation>
    <scope>IDENTIFICATION</scope>
</reference>
<feature type="transmembrane region" description="Helical" evidence="5">
    <location>
        <begin position="414"/>
        <end position="432"/>
    </location>
</feature>
<feature type="transmembrane region" description="Helical" evidence="5">
    <location>
        <begin position="263"/>
        <end position="284"/>
    </location>
</feature>
<dbReference type="GeneID" id="110988222"/>
<dbReference type="Gene3D" id="1.20.1250.20">
    <property type="entry name" value="MFS general substrate transporter like domains"/>
    <property type="match status" value="3"/>
</dbReference>
<feature type="transmembrane region" description="Helical" evidence="5">
    <location>
        <begin position="21"/>
        <end position="43"/>
    </location>
</feature>
<evidence type="ECO:0000256" key="1">
    <source>
        <dbReference type="ARBA" id="ARBA00004141"/>
    </source>
</evidence>
<dbReference type="InterPro" id="IPR020846">
    <property type="entry name" value="MFS_dom"/>
</dbReference>
<dbReference type="GO" id="GO:0022857">
    <property type="term" value="F:transmembrane transporter activity"/>
    <property type="evidence" value="ECO:0007669"/>
    <property type="project" value="InterPro"/>
</dbReference>
<feature type="transmembrane region" description="Helical" evidence="5">
    <location>
        <begin position="1364"/>
        <end position="1383"/>
    </location>
</feature>
<dbReference type="PROSITE" id="PS50850">
    <property type="entry name" value="MFS"/>
    <property type="match status" value="2"/>
</dbReference>
<accession>A0A8B7ZUQ0</accession>
<feature type="transmembrane region" description="Helical" evidence="5">
    <location>
        <begin position="383"/>
        <end position="402"/>
    </location>
</feature>
<keyword evidence="2 5" id="KW-0812">Transmembrane</keyword>
<evidence type="ECO:0000256" key="4">
    <source>
        <dbReference type="ARBA" id="ARBA00023136"/>
    </source>
</evidence>
<name>A0A8B7ZUQ0_ACAPL</name>
<feature type="transmembrane region" description="Helical" evidence="5">
    <location>
        <begin position="182"/>
        <end position="203"/>
    </location>
</feature>
<keyword evidence="7" id="KW-1185">Reference proteome</keyword>
<proteinExistence type="predicted"/>
<dbReference type="CDD" id="cd17317">
    <property type="entry name" value="MFS_SLC22"/>
    <property type="match status" value="2"/>
</dbReference>
<feature type="domain" description="Major facilitator superfamily (MFS) profile" evidence="6">
    <location>
        <begin position="1080"/>
        <end position="1500"/>
    </location>
</feature>
<dbReference type="OMA" id="ICESASW"/>
<evidence type="ECO:0000256" key="5">
    <source>
        <dbReference type="SAM" id="Phobius"/>
    </source>
</evidence>
<feature type="transmembrane region" description="Helical" evidence="5">
    <location>
        <begin position="895"/>
        <end position="913"/>
    </location>
</feature>
<feature type="transmembrane region" description="Helical" evidence="5">
    <location>
        <begin position="239"/>
        <end position="257"/>
    </location>
</feature>
<dbReference type="InterPro" id="IPR036259">
    <property type="entry name" value="MFS_trans_sf"/>
</dbReference>
<feature type="domain" description="Major facilitator superfamily (MFS) profile" evidence="6">
    <location>
        <begin position="101"/>
        <end position="519"/>
    </location>
</feature>
<protein>
    <submittedName>
        <fullName evidence="8">Uncharacterized protein LOC110988222</fullName>
    </submittedName>
</protein>
<feature type="transmembrane region" description="Helical" evidence="5">
    <location>
        <begin position="1243"/>
        <end position="1262"/>
    </location>
</feature>
<feature type="transmembrane region" description="Helical" evidence="5">
    <location>
        <begin position="976"/>
        <end position="995"/>
    </location>
</feature>
<dbReference type="Proteomes" id="UP000694845">
    <property type="component" value="Unplaced"/>
</dbReference>
<feature type="transmembrane region" description="Helical" evidence="5">
    <location>
        <begin position="1395"/>
        <end position="1416"/>
    </location>
</feature>
<dbReference type="KEGG" id="aplc:110988222"/>
<feature type="transmembrane region" description="Helical" evidence="5">
    <location>
        <begin position="950"/>
        <end position="970"/>
    </location>
</feature>
<dbReference type="OrthoDB" id="2544694at2759"/>
<feature type="transmembrane region" description="Helical" evidence="5">
    <location>
        <begin position="1159"/>
        <end position="1180"/>
    </location>
</feature>
<dbReference type="FunFam" id="1.20.1250.20:FF:000023">
    <property type="entry name" value="Solute carrier family 22 member 6"/>
    <property type="match status" value="2"/>
</dbReference>
<feature type="transmembrane region" description="Helical" evidence="5">
    <location>
        <begin position="156"/>
        <end position="175"/>
    </location>
</feature>
<dbReference type="PANTHER" id="PTHR24064">
    <property type="entry name" value="SOLUTE CARRIER FAMILY 22 MEMBER"/>
    <property type="match status" value="1"/>
</dbReference>
<evidence type="ECO:0000256" key="3">
    <source>
        <dbReference type="ARBA" id="ARBA00022989"/>
    </source>
</evidence>
<dbReference type="RefSeq" id="XP_022107236.1">
    <property type="nucleotide sequence ID" value="XM_022251544.1"/>
</dbReference>
<keyword evidence="3 5" id="KW-1133">Transmembrane helix</keyword>
<feature type="transmembrane region" description="Helical" evidence="5">
    <location>
        <begin position="497"/>
        <end position="514"/>
    </location>
</feature>
<evidence type="ECO:0000256" key="2">
    <source>
        <dbReference type="ARBA" id="ARBA00022692"/>
    </source>
</evidence>
<feature type="transmembrane region" description="Helical" evidence="5">
    <location>
        <begin position="1422"/>
        <end position="1438"/>
    </location>
</feature>
<dbReference type="InterPro" id="IPR005828">
    <property type="entry name" value="MFS_sugar_transport-like"/>
</dbReference>
<dbReference type="Pfam" id="PF00083">
    <property type="entry name" value="Sugar_tr"/>
    <property type="match status" value="3"/>
</dbReference>
<feature type="transmembrane region" description="Helical" evidence="5">
    <location>
        <begin position="209"/>
        <end position="227"/>
    </location>
</feature>
<dbReference type="GO" id="GO:0016020">
    <property type="term" value="C:membrane"/>
    <property type="evidence" value="ECO:0007669"/>
    <property type="project" value="UniProtKB-SubCell"/>
</dbReference>
<feature type="transmembrane region" description="Helical" evidence="5">
    <location>
        <begin position="438"/>
        <end position="457"/>
    </location>
</feature>
<feature type="transmembrane region" description="Helical" evidence="5">
    <location>
        <begin position="919"/>
        <end position="938"/>
    </location>
</feature>
<dbReference type="PROSITE" id="PS00216">
    <property type="entry name" value="SUGAR_TRANSPORT_1"/>
    <property type="match status" value="1"/>
</dbReference>
<evidence type="ECO:0000313" key="7">
    <source>
        <dbReference type="Proteomes" id="UP000694845"/>
    </source>
</evidence>
<dbReference type="SUPFAM" id="SSF103473">
    <property type="entry name" value="MFS general substrate transporter"/>
    <property type="match status" value="3"/>
</dbReference>
<comment type="subcellular location">
    <subcellularLocation>
        <location evidence="1">Membrane</location>
        <topology evidence="1">Multi-pass membrane protein</topology>
    </subcellularLocation>
</comment>
<feature type="transmembrane region" description="Helical" evidence="5">
    <location>
        <begin position="1450"/>
        <end position="1470"/>
    </location>
</feature>
<organism evidence="7 8">
    <name type="scientific">Acanthaster planci</name>
    <name type="common">Crown-of-thorns starfish</name>
    <dbReference type="NCBI Taxonomy" id="133434"/>
    <lineage>
        <taxon>Eukaryota</taxon>
        <taxon>Metazoa</taxon>
        <taxon>Echinodermata</taxon>
        <taxon>Eleutherozoa</taxon>
        <taxon>Asterozoa</taxon>
        <taxon>Asteroidea</taxon>
        <taxon>Valvatacea</taxon>
        <taxon>Valvatida</taxon>
        <taxon>Acanthasteridae</taxon>
        <taxon>Acanthaster</taxon>
    </lineage>
</organism>
<feature type="transmembrane region" description="Helical" evidence="5">
    <location>
        <begin position="1134"/>
        <end position="1153"/>
    </location>
</feature>
<dbReference type="InterPro" id="IPR005829">
    <property type="entry name" value="Sugar_transporter_CS"/>
</dbReference>
<feature type="transmembrane region" description="Helical" evidence="5">
    <location>
        <begin position="1187"/>
        <end position="1205"/>
    </location>
</feature>
<keyword evidence="4 5" id="KW-0472">Membrane</keyword>
<feature type="transmembrane region" description="Helical" evidence="5">
    <location>
        <begin position="469"/>
        <end position="491"/>
    </location>
</feature>
<evidence type="ECO:0000259" key="6">
    <source>
        <dbReference type="PROSITE" id="PS50850"/>
    </source>
</evidence>
<feature type="transmembrane region" description="Helical" evidence="5">
    <location>
        <begin position="1476"/>
        <end position="1495"/>
    </location>
</feature>
<evidence type="ECO:0000313" key="8">
    <source>
        <dbReference type="RefSeq" id="XP_022107236.1"/>
    </source>
</evidence>
<gene>
    <name evidence="8" type="primary">LOC110988222</name>
</gene>
<sequence length="1532" mass="170161">MKLEEILPLLGNFGRYQFFMICYGGFLAMTTCIVTFGHVFYAAETDHWCSVLPDANCSSWPELQDNCTDVKKSIFLPPPESNDSKYPHSNCDQWDLPDGYAFDPYVPPTDVDNFTYSAVPCESGWMYDTSQYKTTINSDFDLVCDTENLPSLAQSIYFVGFLVGSLVCGSLSDWIGRKKALFVGLISYVIGSLVTTFSVNIYMYMGFRFLAGFGNIGTYITIYVLVLELIGKPYRTRGSLTLSVCFALGYFVLAPIAMHVHEWRTLCLIMASTTIPLFVPLIFVEESVVWLVSKGKFEKAEAAIRRVAKMNEKTLPDVLFEKDDFEEANTGSNDSTVPPSVIDLLKTPNMAVKTINMMYNWLVNSLVYYGLSQSTGDLGMNEYWAFFLSGAVEIPGKLYAMFGLDLFGRKWNLAVLELIGGVACLATIFIPIGVWRTVVSMLGKFCISVTFGTIYLYSSELFPTPVRTAGVGICSVSSRVGGIISPLILLLGSGPSSAVFGSSAILAGLLVFFLPETKGQKLPQTLEEGEEMGKCRCMKSGVDSESVVEMDGIDKYKDSAIALSNLAFDSKEENKSDFSQQYDAKSTRIDDLRTPQNMKLEEITALLGSFGRYQIFLIVYVYFVSNIGCYVTFGHGFFAAGTDHWCSVLPHENCSSWPVFQRNCTEVKRALFLPPSEDESSIYPYSNCKQWDLPDGYVFDPYTPLGDVDNFNYSAVPCKGEWMYDTSQYKTTIISELAQSGIRLPGPPHFLDTMLTYLSYCLFSFVKESISWLVSKGKLEEADAVIRRMAKFNKKTLPDVLFDKEDDQNEMESRESAIPPSFIDLYRTPNMAVKTINMQYNWLVNSLVYYGLSQSTGDLGVDDYWAFFVSGAVEIPALGYAAFGAERFGRKWNTVVLELIGGVACLVAIFIPIGIWRTVVSMIGKFCISATFGIIYLYSSELFPTPVRAIGIGMCSVSSRIGGIISPLVLLLGRNVPSIVFGSSAIVAGILVFFLPETKGRKLPQTLEEAEAVGNHGFFAAETDHWCSVLQHENCSNWPEFQDNCTEVKKAMFLPPSENESSIYPYSNCEQWDLPDGYVFDPYLPLGDAENLTYSAVLCKSGWVYDTSQYKTTINSEFDLVCEDKDLPSFSQSIFFVGVLVSSIIAGTLSDWFGRKKALSVSMLLWAASFIVTSFSVNVYMYMAFRFLSGFGSYGAWLSAYVLVIENVPKSWRTAVTVLFDIAFAVGYLFLATAAMHVREWRPLCLIMSLVTIPLLFPLPFVQESIGWLVSKGKLEEADVVVRRVAKFNKKTLPDVLFDKEDTREEMVEMQEFKESGLPPSLIDLYRTPNMAAKTINMQFNWLVNSLVYYGLSQSTGDLGVDDYWAFFVSGAVEIPALMYAAFGVERFGRKWNTVVLELIGGVACLIAIFIPIGIWRTVVSMMGKFCISATFSIIYLYSSELFPTPIRAIGIGMCSVSSRIGGIISPLVLLLGRNVPSIVFGSSAIVAGILVFFLPETKGRKLPQTLEEAEAVGNLRKSCPFWGTSAATSSS</sequence>